<feature type="active site" description="Acyl-ester intermediate" evidence="7">
    <location>
        <position position="111"/>
    </location>
</feature>
<feature type="active site" description="Proton acceptor" evidence="7">
    <location>
        <position position="114"/>
    </location>
</feature>
<dbReference type="PRINTS" id="PR00725">
    <property type="entry name" value="DADACBPTASE1"/>
</dbReference>
<dbReference type="GO" id="GO:0006508">
    <property type="term" value="P:proteolysis"/>
    <property type="evidence" value="ECO:0007669"/>
    <property type="project" value="InterPro"/>
</dbReference>
<feature type="active site" evidence="7">
    <location>
        <position position="167"/>
    </location>
</feature>
<evidence type="ECO:0000256" key="7">
    <source>
        <dbReference type="PIRSR" id="PIRSR618044-1"/>
    </source>
</evidence>
<protein>
    <submittedName>
        <fullName evidence="12">Peptidase</fullName>
    </submittedName>
</protein>
<dbReference type="AlphaFoldDB" id="A0AAU7APU7"/>
<dbReference type="GO" id="GO:0009002">
    <property type="term" value="F:serine-type D-Ala-D-Ala carboxypeptidase activity"/>
    <property type="evidence" value="ECO:0007669"/>
    <property type="project" value="InterPro"/>
</dbReference>
<sequence>MVAAVACTGGAAALERSGGDDGGGSGTATAGVPRIVTIDGRDTPRTPPQGANGPLVPVGPGPIPLAVNLAQTVDPVRVRFGKPPTAGLMFDLDTGQVLWRRNPTRVLPMASVTKIMTALLVDERVPPGGKVRITKQAVRTGGSRVGVLPLGKRIGVSTMLYGLMLPSGNDAAVALAQRVSGTTKAFVRRMNEKAAAMNLRCTRFASPSGLADKGNHTCTYDLAALARALLDRPRLAKIVAARQAILPFPIKGGKLFLYNHNPLLKQGYPGTLGIKTGYTDAAGKCLVAAVEQDGHRLGVVLLHSPDIGQQARKLLDRGFRFMRTAPKDDTP</sequence>
<evidence type="ECO:0000256" key="3">
    <source>
        <dbReference type="ARBA" id="ARBA00022801"/>
    </source>
</evidence>
<keyword evidence="5" id="KW-0573">Peptidoglycan synthesis</keyword>
<feature type="region of interest" description="Disordered" evidence="10">
    <location>
        <begin position="13"/>
        <end position="57"/>
    </location>
</feature>
<evidence type="ECO:0000256" key="2">
    <source>
        <dbReference type="ARBA" id="ARBA00022729"/>
    </source>
</evidence>
<reference evidence="12" key="1">
    <citation type="submission" date="2022-12" db="EMBL/GenBank/DDBJ databases">
        <title>Paraconexibacter alkalitolerans sp. nov. and Baekduia alba sp. nov., isolated from soil and emended description of the genera Paraconexibacter (Chun et al., 2020) and Baekduia (An et al., 2020).</title>
        <authorList>
            <person name="Vieira S."/>
            <person name="Huber K.J."/>
            <person name="Geppert A."/>
            <person name="Wolf J."/>
            <person name="Neumann-Schaal M."/>
            <person name="Muesken M."/>
            <person name="Overmann J."/>
        </authorList>
    </citation>
    <scope>NUCLEOTIDE SEQUENCE</scope>
    <source>
        <strain evidence="12">AEG42_29</strain>
    </source>
</reference>
<dbReference type="Pfam" id="PF00768">
    <property type="entry name" value="Peptidase_S11"/>
    <property type="match status" value="1"/>
</dbReference>
<dbReference type="EMBL" id="CP114014">
    <property type="protein sequence ID" value="XAY03395.1"/>
    <property type="molecule type" value="Genomic_DNA"/>
</dbReference>
<dbReference type="InterPro" id="IPR018044">
    <property type="entry name" value="Peptidase_S11"/>
</dbReference>
<dbReference type="InterPro" id="IPR001967">
    <property type="entry name" value="Peptidase_S11_N"/>
</dbReference>
<keyword evidence="3" id="KW-0378">Hydrolase</keyword>
<dbReference type="RefSeq" id="WP_354699952.1">
    <property type="nucleotide sequence ID" value="NZ_CP114014.1"/>
</dbReference>
<dbReference type="Gene3D" id="3.40.710.10">
    <property type="entry name" value="DD-peptidase/beta-lactamase superfamily"/>
    <property type="match status" value="1"/>
</dbReference>
<evidence type="ECO:0000313" key="12">
    <source>
        <dbReference type="EMBL" id="XAY03395.1"/>
    </source>
</evidence>
<feature type="binding site" evidence="8">
    <location>
        <position position="275"/>
    </location>
    <ligand>
        <name>substrate</name>
    </ligand>
</feature>
<keyword evidence="6" id="KW-0961">Cell wall biogenesis/degradation</keyword>
<dbReference type="GO" id="GO:0008360">
    <property type="term" value="P:regulation of cell shape"/>
    <property type="evidence" value="ECO:0007669"/>
    <property type="project" value="UniProtKB-KW"/>
</dbReference>
<evidence type="ECO:0000256" key="8">
    <source>
        <dbReference type="PIRSR" id="PIRSR618044-2"/>
    </source>
</evidence>
<dbReference type="PANTHER" id="PTHR21581">
    <property type="entry name" value="D-ALANYL-D-ALANINE CARBOXYPEPTIDASE"/>
    <property type="match status" value="1"/>
</dbReference>
<evidence type="ECO:0000256" key="4">
    <source>
        <dbReference type="ARBA" id="ARBA00022960"/>
    </source>
</evidence>
<evidence type="ECO:0000259" key="11">
    <source>
        <dbReference type="Pfam" id="PF00768"/>
    </source>
</evidence>
<keyword evidence="4" id="KW-0133">Cell shape</keyword>
<accession>A0AAU7APU7</accession>
<organism evidence="12">
    <name type="scientific">Paraconexibacter sp. AEG42_29</name>
    <dbReference type="NCBI Taxonomy" id="2997339"/>
    <lineage>
        <taxon>Bacteria</taxon>
        <taxon>Bacillati</taxon>
        <taxon>Actinomycetota</taxon>
        <taxon>Thermoleophilia</taxon>
        <taxon>Solirubrobacterales</taxon>
        <taxon>Paraconexibacteraceae</taxon>
        <taxon>Paraconexibacter</taxon>
    </lineage>
</organism>
<dbReference type="SUPFAM" id="SSF56601">
    <property type="entry name" value="beta-lactamase/transpeptidase-like"/>
    <property type="match status" value="1"/>
</dbReference>
<evidence type="ECO:0000256" key="10">
    <source>
        <dbReference type="SAM" id="MobiDB-lite"/>
    </source>
</evidence>
<feature type="domain" description="Peptidase S11 D-alanyl-D-alanine carboxypeptidase A N-terminal" evidence="11">
    <location>
        <begin position="88"/>
        <end position="303"/>
    </location>
</feature>
<proteinExistence type="inferred from homology"/>
<dbReference type="InterPro" id="IPR012338">
    <property type="entry name" value="Beta-lactam/transpept-like"/>
</dbReference>
<dbReference type="KEGG" id="parq:DSM112329_00210"/>
<evidence type="ECO:0000256" key="6">
    <source>
        <dbReference type="ARBA" id="ARBA00023316"/>
    </source>
</evidence>
<evidence type="ECO:0000256" key="1">
    <source>
        <dbReference type="ARBA" id="ARBA00007164"/>
    </source>
</evidence>
<name>A0AAU7APU7_9ACTN</name>
<dbReference type="GO" id="GO:0071555">
    <property type="term" value="P:cell wall organization"/>
    <property type="evidence" value="ECO:0007669"/>
    <property type="project" value="UniProtKB-KW"/>
</dbReference>
<evidence type="ECO:0000256" key="5">
    <source>
        <dbReference type="ARBA" id="ARBA00022984"/>
    </source>
</evidence>
<dbReference type="PANTHER" id="PTHR21581:SF6">
    <property type="entry name" value="TRAFFICKING PROTEIN PARTICLE COMPLEX SUBUNIT 12"/>
    <property type="match status" value="1"/>
</dbReference>
<gene>
    <name evidence="12" type="ORF">DSM112329_00210</name>
</gene>
<comment type="similarity">
    <text evidence="1 9">Belongs to the peptidase S11 family.</text>
</comment>
<keyword evidence="2" id="KW-0732">Signal</keyword>
<evidence type="ECO:0000256" key="9">
    <source>
        <dbReference type="RuleBase" id="RU004016"/>
    </source>
</evidence>
<dbReference type="GO" id="GO:0009252">
    <property type="term" value="P:peptidoglycan biosynthetic process"/>
    <property type="evidence" value="ECO:0007669"/>
    <property type="project" value="UniProtKB-KW"/>
</dbReference>